<evidence type="ECO:0000256" key="2">
    <source>
        <dbReference type="SAM" id="Phobius"/>
    </source>
</evidence>
<name>A0A7W1T5M5_9LIST</name>
<feature type="domain" description="Capsule synthesis protein CapA" evidence="3">
    <location>
        <begin position="69"/>
        <end position="313"/>
    </location>
</feature>
<dbReference type="SMART" id="SM00854">
    <property type="entry name" value="PGA_cap"/>
    <property type="match status" value="1"/>
</dbReference>
<sequence length="381" mass="42638">MMSRKKLVVFISLFIFIFAAGFLINYLMQHKTETTESTQVEKKETSTTKEKNTVTTKKAVEPVKKQKFQMAVTGDIMFDWDLKPVLAQNGADYPFNNVRDSLKSADYTFVDLESAVTTRTKKVPYQLFWIKSDPSALKALTNAGVDMVNISNNHILDYYEDGLLDTTAALRANNIAYVGAGKDEAEAYELKVADIKGNKVGFMSFSHFFPNTGWIAGKDKPGVTNGYDLNLITSKIKEERAKHKDIDYMVVYFHWGVEKTNTPVEYQKQYVKKLVDEGLVDAIIASHPHWLQGFEVYKGVPVAYSLGNFLFPDYVKGHAAETGIYRLNFDNGKVTGNFEPGIISGNQVHLLEGSAKTEQLNYLQSISPDATIDANGNITAK</sequence>
<keyword evidence="2" id="KW-1133">Transmembrane helix</keyword>
<evidence type="ECO:0000313" key="4">
    <source>
        <dbReference type="EMBL" id="MBA3925806.1"/>
    </source>
</evidence>
<dbReference type="Pfam" id="PF09587">
    <property type="entry name" value="PGA_cap"/>
    <property type="match status" value="1"/>
</dbReference>
<protein>
    <submittedName>
        <fullName evidence="4">CapA family protein</fullName>
    </submittedName>
</protein>
<dbReference type="InterPro" id="IPR052169">
    <property type="entry name" value="CW_Biosynth-Accessory"/>
</dbReference>
<feature type="transmembrane region" description="Helical" evidence="2">
    <location>
        <begin position="7"/>
        <end position="28"/>
    </location>
</feature>
<dbReference type="PANTHER" id="PTHR33393:SF13">
    <property type="entry name" value="PGA BIOSYNTHESIS PROTEIN CAPA"/>
    <property type="match status" value="1"/>
</dbReference>
<dbReference type="Proteomes" id="UP000548787">
    <property type="component" value="Unassembled WGS sequence"/>
</dbReference>
<keyword evidence="2" id="KW-0812">Transmembrane</keyword>
<dbReference type="CDD" id="cd07381">
    <property type="entry name" value="MPP_CapA"/>
    <property type="match status" value="1"/>
</dbReference>
<dbReference type="EMBL" id="JABJVM010000004">
    <property type="protein sequence ID" value="MBA3925806.1"/>
    <property type="molecule type" value="Genomic_DNA"/>
</dbReference>
<comment type="similarity">
    <text evidence="1">Belongs to the CapA family.</text>
</comment>
<keyword evidence="2" id="KW-0472">Membrane</keyword>
<keyword evidence="5" id="KW-1185">Reference proteome</keyword>
<accession>A0A7W1T5M5</accession>
<gene>
    <name evidence="4" type="ORF">HPK16_05595</name>
</gene>
<dbReference type="AlphaFoldDB" id="A0A7W1T5M5"/>
<dbReference type="InterPro" id="IPR029052">
    <property type="entry name" value="Metallo-depent_PP-like"/>
</dbReference>
<organism evidence="4 5">
    <name type="scientific">Listeria rustica</name>
    <dbReference type="NCBI Taxonomy" id="2713503"/>
    <lineage>
        <taxon>Bacteria</taxon>
        <taxon>Bacillati</taxon>
        <taxon>Bacillota</taxon>
        <taxon>Bacilli</taxon>
        <taxon>Bacillales</taxon>
        <taxon>Listeriaceae</taxon>
        <taxon>Listeria</taxon>
    </lineage>
</organism>
<reference evidence="4 5" key="1">
    <citation type="submission" date="2020-08" db="EMBL/GenBank/DDBJ databases">
        <title>Listeria ohnekaius sp. nov. and Listeria portnoyii sp. nov. isolated from non-agricultural and natural environments.</title>
        <authorList>
            <person name="Weller D."/>
            <person name="Belias A.M."/>
            <person name="Liao J."/>
            <person name="Guo S."/>
            <person name="Orsi R.H."/>
            <person name="Wiedmann M."/>
        </authorList>
    </citation>
    <scope>NUCLEOTIDE SEQUENCE [LARGE SCALE GENOMIC DNA]</scope>
    <source>
        <strain evidence="4 5">FSL W9-0585</strain>
    </source>
</reference>
<dbReference type="Gene3D" id="3.60.21.10">
    <property type="match status" value="1"/>
</dbReference>
<dbReference type="SUPFAM" id="SSF56300">
    <property type="entry name" value="Metallo-dependent phosphatases"/>
    <property type="match status" value="1"/>
</dbReference>
<proteinExistence type="inferred from homology"/>
<dbReference type="InterPro" id="IPR019079">
    <property type="entry name" value="Capsule_synth_CapA"/>
</dbReference>
<comment type="caution">
    <text evidence="4">The sequence shown here is derived from an EMBL/GenBank/DDBJ whole genome shotgun (WGS) entry which is preliminary data.</text>
</comment>
<evidence type="ECO:0000259" key="3">
    <source>
        <dbReference type="SMART" id="SM00854"/>
    </source>
</evidence>
<evidence type="ECO:0000313" key="5">
    <source>
        <dbReference type="Proteomes" id="UP000548787"/>
    </source>
</evidence>
<dbReference type="PANTHER" id="PTHR33393">
    <property type="entry name" value="POLYGLUTAMINE SYNTHESIS ACCESSORY PROTEIN RV0574C-RELATED"/>
    <property type="match status" value="1"/>
</dbReference>
<dbReference type="RefSeq" id="WP_181676126.1">
    <property type="nucleotide sequence ID" value="NZ_JABJVM010000004.1"/>
</dbReference>
<evidence type="ECO:0000256" key="1">
    <source>
        <dbReference type="ARBA" id="ARBA00005662"/>
    </source>
</evidence>